<keyword evidence="3 11" id="KW-1134">Transmembrane beta strand</keyword>
<dbReference type="AlphaFoldDB" id="A0A9J6RM58"/>
<evidence type="ECO:0000256" key="1">
    <source>
        <dbReference type="ARBA" id="ARBA00004571"/>
    </source>
</evidence>
<feature type="domain" description="TonB-dependent receptor plug" evidence="15">
    <location>
        <begin position="47"/>
        <end position="159"/>
    </location>
</feature>
<dbReference type="Pfam" id="PF00593">
    <property type="entry name" value="TonB_dep_Rec_b-barrel"/>
    <property type="match status" value="1"/>
</dbReference>
<dbReference type="SUPFAM" id="SSF56935">
    <property type="entry name" value="Porins"/>
    <property type="match status" value="1"/>
</dbReference>
<dbReference type="PROSITE" id="PS52016">
    <property type="entry name" value="TONB_DEPENDENT_REC_3"/>
    <property type="match status" value="1"/>
</dbReference>
<dbReference type="InterPro" id="IPR039426">
    <property type="entry name" value="TonB-dep_rcpt-like"/>
</dbReference>
<proteinExistence type="inferred from homology"/>
<evidence type="ECO:0000313" key="16">
    <source>
        <dbReference type="EMBL" id="MCZ0865069.1"/>
    </source>
</evidence>
<dbReference type="InterPro" id="IPR012910">
    <property type="entry name" value="Plug_dom"/>
</dbReference>
<dbReference type="InterPro" id="IPR036942">
    <property type="entry name" value="Beta-barrel_TonB_sf"/>
</dbReference>
<dbReference type="Pfam" id="PF07715">
    <property type="entry name" value="Plug"/>
    <property type="match status" value="1"/>
</dbReference>
<dbReference type="InterPro" id="IPR000531">
    <property type="entry name" value="Beta-barrel_TonB"/>
</dbReference>
<sequence length="780" mass="84763">MRVVLKKKPLSAAVTGAVLASGMLAQAAQAVVLEEVMVTATKRAVSAQEIPYNISALSGDDLQDQGISDLSKLTRSIPGVSYVDTGPRNAGVSSGLIIRGLNANPLGPNDSINNTSDPVSTYLGDMPLFVNLQLKDIERVEVLRGPQGTLYGSGSLGGTIRYIHKEPDVTEFSAQVNTRISNTKGSSGLNTDTDIVANIPLNDDMALRIGGGYVDNQGFVDAKGRYALDSTGKAIAVNPADVANSAPVLAPREDANDNSVTHARASFLWDASEEVKILANYFYQKDEVGGRQVGSPQIAGADDYSHLIPLDEDLESEVHAWSLDVEVELGFASFTSSTSGYDYDSLGQKDNTQSYINDFSDYYGNFPRWVVASSVDYQREGISQEFRLTSAGDSDIDWVAGLYYTDTENNLFQNDSFPGYNEWAAVTSDPVAVTGGPANELAYSLDQSLTFKEKAAFGEITYHITDSWQMTGGARFFSQTVGSDTTTLLPYCGVWCSSDGVNPLGLVEAELERDLSDSIFKFNTSYDVNDDIMLYFTWAEGFRHGGANALPTAGNFAEDPSLNSFDADEATNWEVGAKGVLFERVEFTASLFYIDWQDIIINTTSPVASFPVAVNGDEAESKGLELEVKYYFDQDTTMTLGYGYVEAELTKDFSVVGGLSGNKGDQLPGVPKHSVMVAFDRFQDLSNGMELKYHLNASYRDEITTSLTEGSADYAVLDAYTIWDASVTLSKDQWKATLFIDNLTDERAEVGHRTEARYGNGAFDYINRPRTAGVGLAYTF</sequence>
<evidence type="ECO:0000256" key="9">
    <source>
        <dbReference type="ARBA" id="ARBA00023136"/>
    </source>
</evidence>
<evidence type="ECO:0000259" key="14">
    <source>
        <dbReference type="Pfam" id="PF00593"/>
    </source>
</evidence>
<comment type="similarity">
    <text evidence="11 12">Belongs to the TonB-dependent receptor family.</text>
</comment>
<keyword evidence="2 11" id="KW-0813">Transport</keyword>
<keyword evidence="10 11" id="KW-0998">Cell outer membrane</keyword>
<feature type="domain" description="TonB-dependent receptor-like beta-barrel" evidence="14">
    <location>
        <begin position="315"/>
        <end position="743"/>
    </location>
</feature>
<keyword evidence="6" id="KW-0408">Iron</keyword>
<evidence type="ECO:0000256" key="2">
    <source>
        <dbReference type="ARBA" id="ARBA00022448"/>
    </source>
</evidence>
<evidence type="ECO:0000313" key="17">
    <source>
        <dbReference type="Proteomes" id="UP001069090"/>
    </source>
</evidence>
<evidence type="ECO:0000256" key="4">
    <source>
        <dbReference type="ARBA" id="ARBA00022496"/>
    </source>
</evidence>
<evidence type="ECO:0000256" key="6">
    <source>
        <dbReference type="ARBA" id="ARBA00023004"/>
    </source>
</evidence>
<keyword evidence="8 12" id="KW-0798">TonB box</keyword>
<comment type="caution">
    <text evidence="16">The sequence shown here is derived from an EMBL/GenBank/DDBJ whole genome shotgun (WGS) entry which is preliminary data.</text>
</comment>
<dbReference type="Gene3D" id="2.40.170.20">
    <property type="entry name" value="TonB-dependent receptor, beta-barrel domain"/>
    <property type="match status" value="1"/>
</dbReference>
<evidence type="ECO:0000259" key="15">
    <source>
        <dbReference type="Pfam" id="PF07715"/>
    </source>
</evidence>
<organism evidence="16 17">
    <name type="scientific">Dasania phycosphaerae</name>
    <dbReference type="NCBI Taxonomy" id="2950436"/>
    <lineage>
        <taxon>Bacteria</taxon>
        <taxon>Pseudomonadati</taxon>
        <taxon>Pseudomonadota</taxon>
        <taxon>Gammaproteobacteria</taxon>
        <taxon>Cellvibrionales</taxon>
        <taxon>Spongiibacteraceae</taxon>
        <taxon>Dasania</taxon>
    </lineage>
</organism>
<name>A0A9J6RM58_9GAMM</name>
<dbReference type="GO" id="GO:0006826">
    <property type="term" value="P:iron ion transport"/>
    <property type="evidence" value="ECO:0007669"/>
    <property type="project" value="UniProtKB-KW"/>
</dbReference>
<feature type="chain" id="PRO_5039910348" evidence="13">
    <location>
        <begin position="28"/>
        <end position="780"/>
    </location>
</feature>
<comment type="subcellular location">
    <subcellularLocation>
        <location evidence="1 11">Cell outer membrane</location>
        <topology evidence="1 11">Multi-pass membrane protein</topology>
    </subcellularLocation>
</comment>
<evidence type="ECO:0000256" key="3">
    <source>
        <dbReference type="ARBA" id="ARBA00022452"/>
    </source>
</evidence>
<dbReference type="GO" id="GO:0009279">
    <property type="term" value="C:cell outer membrane"/>
    <property type="evidence" value="ECO:0007669"/>
    <property type="project" value="UniProtKB-SubCell"/>
</dbReference>
<keyword evidence="5 11" id="KW-0812">Transmembrane</keyword>
<dbReference type="CDD" id="cd01347">
    <property type="entry name" value="ligand_gated_channel"/>
    <property type="match status" value="1"/>
</dbReference>
<evidence type="ECO:0000256" key="12">
    <source>
        <dbReference type="RuleBase" id="RU003357"/>
    </source>
</evidence>
<protein>
    <submittedName>
        <fullName evidence="16">TonB-dependent receptor</fullName>
    </submittedName>
</protein>
<dbReference type="PANTHER" id="PTHR32552:SF81">
    <property type="entry name" value="TONB-DEPENDENT OUTER MEMBRANE RECEPTOR"/>
    <property type="match status" value="1"/>
</dbReference>
<evidence type="ECO:0000256" key="5">
    <source>
        <dbReference type="ARBA" id="ARBA00022692"/>
    </source>
</evidence>
<keyword evidence="7" id="KW-0406">Ion transport</keyword>
<accession>A0A9J6RM58</accession>
<gene>
    <name evidence="16" type="ORF">O0V09_07655</name>
</gene>
<dbReference type="Proteomes" id="UP001069090">
    <property type="component" value="Unassembled WGS sequence"/>
</dbReference>
<feature type="signal peptide" evidence="13">
    <location>
        <begin position="1"/>
        <end position="27"/>
    </location>
</feature>
<dbReference type="RefSeq" id="WP_258331220.1">
    <property type="nucleotide sequence ID" value="NZ_JAPTGG010000005.1"/>
</dbReference>
<keyword evidence="9 11" id="KW-0472">Membrane</keyword>
<reference evidence="16 17" key="1">
    <citation type="submission" date="2022-12" db="EMBL/GenBank/DDBJ databases">
        <title>Dasania phycosphaerae sp. nov., isolated from particulate material of the south coast of Korea.</title>
        <authorList>
            <person name="Jiang Y."/>
        </authorList>
    </citation>
    <scope>NUCLEOTIDE SEQUENCE [LARGE SCALE GENOMIC DNA]</scope>
    <source>
        <strain evidence="16 17">GY-19</strain>
    </source>
</reference>
<evidence type="ECO:0000256" key="13">
    <source>
        <dbReference type="SAM" id="SignalP"/>
    </source>
</evidence>
<dbReference type="PANTHER" id="PTHR32552">
    <property type="entry name" value="FERRICHROME IRON RECEPTOR-RELATED"/>
    <property type="match status" value="1"/>
</dbReference>
<evidence type="ECO:0000256" key="7">
    <source>
        <dbReference type="ARBA" id="ARBA00023065"/>
    </source>
</evidence>
<evidence type="ECO:0000256" key="10">
    <source>
        <dbReference type="ARBA" id="ARBA00023237"/>
    </source>
</evidence>
<keyword evidence="13" id="KW-0732">Signal</keyword>
<keyword evidence="16" id="KW-0675">Receptor</keyword>
<evidence type="ECO:0000256" key="11">
    <source>
        <dbReference type="PROSITE-ProRule" id="PRU01360"/>
    </source>
</evidence>
<keyword evidence="17" id="KW-1185">Reference proteome</keyword>
<dbReference type="EMBL" id="JAPTGG010000005">
    <property type="protein sequence ID" value="MCZ0865069.1"/>
    <property type="molecule type" value="Genomic_DNA"/>
</dbReference>
<keyword evidence="4" id="KW-0410">Iron transport</keyword>
<evidence type="ECO:0000256" key="8">
    <source>
        <dbReference type="ARBA" id="ARBA00023077"/>
    </source>
</evidence>